<dbReference type="Pfam" id="PF13456">
    <property type="entry name" value="RVT_3"/>
    <property type="match status" value="1"/>
</dbReference>
<dbReference type="KEGG" id="rsz:130511362"/>
<dbReference type="InterPro" id="IPR044730">
    <property type="entry name" value="RNase_H-like_dom_plant"/>
</dbReference>
<dbReference type="InterPro" id="IPR002156">
    <property type="entry name" value="RNaseH_domain"/>
</dbReference>
<proteinExistence type="predicted"/>
<feature type="domain" description="Reverse transcriptase" evidence="1">
    <location>
        <begin position="265"/>
        <end position="535"/>
    </location>
</feature>
<dbReference type="SUPFAM" id="SSF53098">
    <property type="entry name" value="Ribonuclease H-like"/>
    <property type="match status" value="1"/>
</dbReference>
<dbReference type="Pfam" id="PF13966">
    <property type="entry name" value="zf-RVT"/>
    <property type="match status" value="1"/>
</dbReference>
<accession>A0A9W3DK84</accession>
<dbReference type="PROSITE" id="PS50878">
    <property type="entry name" value="RT_POL"/>
    <property type="match status" value="1"/>
</dbReference>
<dbReference type="AlphaFoldDB" id="A0A9W3DK84"/>
<sequence length="1125" mass="127204">MFPASCCNYLRYEGSDHRPLLTYLDAKKVKKRRPFRYDRRLNDNEDARKIIEEAWQKGAEETVEIKISRCRKEIIKWSKIQKEICTKAMILNQQELEKELSAAVPDSGRIVILTEALSKAYREEELFWRQRSRILWLQGGDRNSAFFHAVTKVRTARNQITTIENAEGVPTYEEEDVGKVFEKFYQQLYSSNGESDFSTVEETITCGVTEEMNDSICKIPDQEEVRQALFSINGGKAPGADGFSASFYQSFWSLLGPDIYREIRSFFTTGTMTPRINETHVCLIPKIEAPKTAAEYRPIALCTVRYKIIAKLLTKRLQQFLPSLISQHQTAFVPGRAISDNILVTHETLHYLKNSEAVKRCSMVIKTDMSKAYDRIEWDFLEQVLSKLGFRDICIRWIMECVTTVTYSFLINGAPQGMTTPSRGLRQGDPLSPYLFILCTEVLSGLCKIAQGNGRLLGLQVSQRSPYVNHLLFADDTMIFCKTNERNCRALSDILKRYELSSGQCINQSKSTITFSSKTPESIKERVKSALGITNEGGMGKYLGLPETFGRRKKDVFTGMVDKIRQRSQSWTTRFLSGAGKHVMLQSVLTALPTYSMSSFKIPISLCKRIQSILTRFWWDSSPDVHKIAWVAWSTMALPKSMGGLGFKNFEEYNDSLLAKLGWRIMHNPDSLLSRVLKGKYFPDNSFLESGAKSGASHGWISVMAGKAVLEKGLGFIVGNGESIKVWSDRWLSSSKPEAPIGPPTLDNQELMVADLLNPQTNDWDLEKIRLHLPQYEEKIRLIIPSSLKPRDRQVWLPDASGIYSAKSGYRKLFEEELVQPNQFDWKKEVWNLKVPPKIQHFLWRVLKEAIPVGSLLAIRGIQSALNCKRCGELESISHLFTSCPFAVQFWSQVPLLPPTANQAPSLLFSDWYSSQVHRAGLPPLGVISSPLVPWFLWNLWTARNKLVFEGKVYQVEDIISKAIAEARAWEDANLGKKTLQLKLPSGSSQKLSPYLCWIDGAWQESSRSGGMGWIIKNREGAVICRGSSNRTHVGSALIAEALALRNALKQAKDLLLPSLHIFSDSQVLVTTLCEGRDMNEIAGILTDIRNLATLFCPISYSFIPRLENTQADSLARASLARLVM</sequence>
<dbReference type="OrthoDB" id="1110462at2759"/>
<keyword evidence="2" id="KW-1185">Reference proteome</keyword>
<dbReference type="PANTHER" id="PTHR33116:SF86">
    <property type="entry name" value="REVERSE TRANSCRIPTASE DOMAIN-CONTAINING PROTEIN"/>
    <property type="match status" value="1"/>
</dbReference>
<name>A0A9W3DK84_RAPSA</name>
<dbReference type="InterPro" id="IPR000477">
    <property type="entry name" value="RT_dom"/>
</dbReference>
<evidence type="ECO:0000259" key="1">
    <source>
        <dbReference type="PROSITE" id="PS50878"/>
    </source>
</evidence>
<evidence type="ECO:0000313" key="3">
    <source>
        <dbReference type="RefSeq" id="XP_056864290.1"/>
    </source>
</evidence>
<dbReference type="CDD" id="cd01650">
    <property type="entry name" value="RT_nLTR_like"/>
    <property type="match status" value="1"/>
</dbReference>
<dbReference type="CDD" id="cd06222">
    <property type="entry name" value="RNase_H_like"/>
    <property type="match status" value="1"/>
</dbReference>
<organism evidence="2 3">
    <name type="scientific">Raphanus sativus</name>
    <name type="common">Radish</name>
    <name type="synonym">Raphanus raphanistrum var. sativus</name>
    <dbReference type="NCBI Taxonomy" id="3726"/>
    <lineage>
        <taxon>Eukaryota</taxon>
        <taxon>Viridiplantae</taxon>
        <taxon>Streptophyta</taxon>
        <taxon>Embryophyta</taxon>
        <taxon>Tracheophyta</taxon>
        <taxon>Spermatophyta</taxon>
        <taxon>Magnoliopsida</taxon>
        <taxon>eudicotyledons</taxon>
        <taxon>Gunneridae</taxon>
        <taxon>Pentapetalae</taxon>
        <taxon>rosids</taxon>
        <taxon>malvids</taxon>
        <taxon>Brassicales</taxon>
        <taxon>Brassicaceae</taxon>
        <taxon>Brassiceae</taxon>
        <taxon>Raphanus</taxon>
    </lineage>
</organism>
<dbReference type="Pfam" id="PF00078">
    <property type="entry name" value="RVT_1"/>
    <property type="match status" value="1"/>
</dbReference>
<dbReference type="GeneID" id="130511362"/>
<dbReference type="InterPro" id="IPR036397">
    <property type="entry name" value="RNaseH_sf"/>
</dbReference>
<reference evidence="3" key="2">
    <citation type="submission" date="2025-08" db="UniProtKB">
        <authorList>
            <consortium name="RefSeq"/>
        </authorList>
    </citation>
    <scope>IDENTIFICATION</scope>
    <source>
        <tissue evidence="3">Leaf</tissue>
    </source>
</reference>
<dbReference type="Proteomes" id="UP000504610">
    <property type="component" value="Chromosome 4"/>
</dbReference>
<reference evidence="2" key="1">
    <citation type="journal article" date="2019" name="Database">
        <title>The radish genome database (RadishGD): an integrated information resource for radish genomics.</title>
        <authorList>
            <person name="Yu H.J."/>
            <person name="Baek S."/>
            <person name="Lee Y.J."/>
            <person name="Cho A."/>
            <person name="Mun J.H."/>
        </authorList>
    </citation>
    <scope>NUCLEOTIDE SEQUENCE [LARGE SCALE GENOMIC DNA]</scope>
    <source>
        <strain evidence="2">cv. WK10039</strain>
    </source>
</reference>
<gene>
    <name evidence="3" type="primary">LOC130511362</name>
</gene>
<dbReference type="Gene3D" id="3.30.420.10">
    <property type="entry name" value="Ribonuclease H-like superfamily/Ribonuclease H"/>
    <property type="match status" value="1"/>
</dbReference>
<dbReference type="GO" id="GO:0003676">
    <property type="term" value="F:nucleic acid binding"/>
    <property type="evidence" value="ECO:0007669"/>
    <property type="project" value="InterPro"/>
</dbReference>
<protein>
    <submittedName>
        <fullName evidence="3">Uncharacterized protein LOC130511362</fullName>
    </submittedName>
</protein>
<dbReference type="RefSeq" id="XP_056864290.1">
    <property type="nucleotide sequence ID" value="XM_057008310.1"/>
</dbReference>
<dbReference type="GO" id="GO:0004523">
    <property type="term" value="F:RNA-DNA hybrid ribonuclease activity"/>
    <property type="evidence" value="ECO:0007669"/>
    <property type="project" value="InterPro"/>
</dbReference>
<dbReference type="PANTHER" id="PTHR33116">
    <property type="entry name" value="REVERSE TRANSCRIPTASE ZINC-BINDING DOMAIN-CONTAINING PROTEIN-RELATED-RELATED"/>
    <property type="match status" value="1"/>
</dbReference>
<dbReference type="InterPro" id="IPR026960">
    <property type="entry name" value="RVT-Znf"/>
</dbReference>
<dbReference type="InterPro" id="IPR043502">
    <property type="entry name" value="DNA/RNA_pol_sf"/>
</dbReference>
<evidence type="ECO:0000313" key="2">
    <source>
        <dbReference type="Proteomes" id="UP000504610"/>
    </source>
</evidence>
<dbReference type="SUPFAM" id="SSF56672">
    <property type="entry name" value="DNA/RNA polymerases"/>
    <property type="match status" value="1"/>
</dbReference>
<dbReference type="InterPro" id="IPR012337">
    <property type="entry name" value="RNaseH-like_sf"/>
</dbReference>